<dbReference type="InterPro" id="IPR029052">
    <property type="entry name" value="Metallo-depent_PP-like"/>
</dbReference>
<organism evidence="3 4">
    <name type="scientific">Vagococcus acidifermentans</name>
    <dbReference type="NCBI Taxonomy" id="564710"/>
    <lineage>
        <taxon>Bacteria</taxon>
        <taxon>Bacillati</taxon>
        <taxon>Bacillota</taxon>
        <taxon>Bacilli</taxon>
        <taxon>Lactobacillales</taxon>
        <taxon>Enterococcaceae</taxon>
        <taxon>Vagococcus</taxon>
    </lineage>
</organism>
<sequence>MLTHKKIALLSDIHGNMTALKAVINDSRTEDVTDYWVLGDVIMQGYGASDVFDKLYSLNPAVWVRGNWDDLLLSVMKKEDIDINDPTDVYIAKLGMTLLADLTDKNIQDLKNLPLNQIKNVNGLNISIGHHLPNKNYGRELATVGQQEAFDKLFQSEEIDVAIYGHIHHQLMRYSSSDQLIINPGSVGYPFSSRSKLRREGRAQYAVLEIDTEGMIQVHFKQIKYDVQDELNYSKNSQLPYQALYEEQLIHGISRTHDKTFLEKVNDAYHYTEEVKKYLNKH</sequence>
<gene>
    <name evidence="3" type="ORF">CBF27_04410</name>
</gene>
<dbReference type="PANTHER" id="PTHR42850:SF2">
    <property type="entry name" value="BLL5683 PROTEIN"/>
    <property type="match status" value="1"/>
</dbReference>
<comment type="caution">
    <text evidence="3">The sequence shown here is derived from an EMBL/GenBank/DDBJ whole genome shotgun (WGS) entry which is preliminary data.</text>
</comment>
<evidence type="ECO:0000256" key="1">
    <source>
        <dbReference type="ARBA" id="ARBA00008950"/>
    </source>
</evidence>
<keyword evidence="4" id="KW-1185">Reference proteome</keyword>
<protein>
    <recommendedName>
        <fullName evidence="2">Calcineurin-like phosphoesterase domain-containing protein</fullName>
    </recommendedName>
</protein>
<dbReference type="PANTHER" id="PTHR42850">
    <property type="entry name" value="METALLOPHOSPHOESTERASE"/>
    <property type="match status" value="1"/>
</dbReference>
<dbReference type="AlphaFoldDB" id="A0A430AZE2"/>
<proteinExistence type="inferred from homology"/>
<dbReference type="EMBL" id="NGKC01000003">
    <property type="protein sequence ID" value="RSU13425.1"/>
    <property type="molecule type" value="Genomic_DNA"/>
</dbReference>
<dbReference type="InterPro" id="IPR024654">
    <property type="entry name" value="Calcineurin-like_PHP_lpxH"/>
</dbReference>
<dbReference type="Pfam" id="PF12850">
    <property type="entry name" value="Metallophos_2"/>
    <property type="match status" value="1"/>
</dbReference>
<comment type="similarity">
    <text evidence="1">Belongs to the metallophosphoesterase superfamily. YfcE family.</text>
</comment>
<dbReference type="GO" id="GO:0005737">
    <property type="term" value="C:cytoplasm"/>
    <property type="evidence" value="ECO:0007669"/>
    <property type="project" value="TreeGrafter"/>
</dbReference>
<dbReference type="PIRSF" id="PIRSF000883">
    <property type="entry name" value="Pesterase_MJ0912"/>
    <property type="match status" value="1"/>
</dbReference>
<evidence type="ECO:0000259" key="2">
    <source>
        <dbReference type="Pfam" id="PF12850"/>
    </source>
</evidence>
<dbReference type="RefSeq" id="WP_126812768.1">
    <property type="nucleotide sequence ID" value="NZ_NGKC01000003.1"/>
</dbReference>
<dbReference type="GO" id="GO:0016791">
    <property type="term" value="F:phosphatase activity"/>
    <property type="evidence" value="ECO:0007669"/>
    <property type="project" value="TreeGrafter"/>
</dbReference>
<evidence type="ECO:0000313" key="3">
    <source>
        <dbReference type="EMBL" id="RSU13425.1"/>
    </source>
</evidence>
<accession>A0A430AZE2</accession>
<dbReference type="InterPro" id="IPR050126">
    <property type="entry name" value="Ap4A_hydrolase"/>
</dbReference>
<dbReference type="SUPFAM" id="SSF56300">
    <property type="entry name" value="Metallo-dependent phosphatases"/>
    <property type="match status" value="1"/>
</dbReference>
<dbReference type="Gene3D" id="3.60.21.10">
    <property type="match status" value="1"/>
</dbReference>
<evidence type="ECO:0000313" key="4">
    <source>
        <dbReference type="Proteomes" id="UP000286773"/>
    </source>
</evidence>
<name>A0A430AZE2_9ENTE</name>
<dbReference type="OrthoDB" id="9813918at2"/>
<dbReference type="InterPro" id="IPR011152">
    <property type="entry name" value="Pesterase_MJ0912"/>
</dbReference>
<dbReference type="Proteomes" id="UP000286773">
    <property type="component" value="Unassembled WGS sequence"/>
</dbReference>
<feature type="domain" description="Calcineurin-like phosphoesterase" evidence="2">
    <location>
        <begin position="6"/>
        <end position="212"/>
    </location>
</feature>
<reference evidence="3 4" key="1">
    <citation type="submission" date="2017-05" db="EMBL/GenBank/DDBJ databases">
        <title>Vagococcus spp. assemblies.</title>
        <authorList>
            <person name="Gulvik C.A."/>
        </authorList>
    </citation>
    <scope>NUCLEOTIDE SEQUENCE [LARGE SCALE GENOMIC DNA]</scope>
    <source>
        <strain evidence="3 4">LMG 24798</strain>
    </source>
</reference>